<name>A0A8S0R3V7_OLEEU</name>
<protein>
    <recommendedName>
        <fullName evidence="4">DUF1985 domain-containing protein</fullName>
    </recommendedName>
</protein>
<feature type="region of interest" description="Disordered" evidence="1">
    <location>
        <begin position="178"/>
        <end position="236"/>
    </location>
</feature>
<feature type="compositionally biased region" description="Basic and acidic residues" evidence="1">
    <location>
        <begin position="211"/>
        <end position="222"/>
    </location>
</feature>
<feature type="compositionally biased region" description="Polar residues" evidence="1">
    <location>
        <begin position="224"/>
        <end position="234"/>
    </location>
</feature>
<keyword evidence="3" id="KW-1185">Reference proteome</keyword>
<accession>A0A8S0R3V7</accession>
<comment type="caution">
    <text evidence="2">The sequence shown here is derived from an EMBL/GenBank/DDBJ whole genome shotgun (WGS) entry which is preliminary data.</text>
</comment>
<reference evidence="2 3" key="1">
    <citation type="submission" date="2019-12" db="EMBL/GenBank/DDBJ databases">
        <authorList>
            <person name="Alioto T."/>
            <person name="Alioto T."/>
            <person name="Gomez Garrido J."/>
        </authorList>
    </citation>
    <scope>NUCLEOTIDE SEQUENCE [LARGE SCALE GENOMIC DNA]</scope>
</reference>
<feature type="compositionally biased region" description="Acidic residues" evidence="1">
    <location>
        <begin position="189"/>
        <end position="210"/>
    </location>
</feature>
<evidence type="ECO:0000313" key="3">
    <source>
        <dbReference type="Proteomes" id="UP000594638"/>
    </source>
</evidence>
<proteinExistence type="predicted"/>
<dbReference type="Gramene" id="OE9A107567T1">
    <property type="protein sequence ID" value="OE9A107567C1"/>
    <property type="gene ID" value="OE9A107567"/>
</dbReference>
<dbReference type="EMBL" id="CACTIH010002069">
    <property type="protein sequence ID" value="CAA2972789.1"/>
    <property type="molecule type" value="Genomic_DNA"/>
</dbReference>
<evidence type="ECO:0000256" key="1">
    <source>
        <dbReference type="SAM" id="MobiDB-lite"/>
    </source>
</evidence>
<dbReference type="AlphaFoldDB" id="A0A8S0R3V7"/>
<gene>
    <name evidence="2" type="ORF">OLEA9_A107567</name>
</gene>
<organism evidence="2 3">
    <name type="scientific">Olea europaea subsp. europaea</name>
    <dbReference type="NCBI Taxonomy" id="158383"/>
    <lineage>
        <taxon>Eukaryota</taxon>
        <taxon>Viridiplantae</taxon>
        <taxon>Streptophyta</taxon>
        <taxon>Embryophyta</taxon>
        <taxon>Tracheophyta</taxon>
        <taxon>Spermatophyta</taxon>
        <taxon>Magnoliopsida</taxon>
        <taxon>eudicotyledons</taxon>
        <taxon>Gunneridae</taxon>
        <taxon>Pentapetalae</taxon>
        <taxon>asterids</taxon>
        <taxon>lamiids</taxon>
        <taxon>Lamiales</taxon>
        <taxon>Oleaceae</taxon>
        <taxon>Oleeae</taxon>
        <taxon>Olea</taxon>
    </lineage>
</organism>
<dbReference type="Proteomes" id="UP000594638">
    <property type="component" value="Unassembled WGS sequence"/>
</dbReference>
<sequence length="271" mass="30861">MWTRFCAPHLEQTFLRSSTPRAELYKLGLILIIERVFNAPDNNVGIDMEMLSIVDDLDLFFLYPWGRILYGRLIKSFRGRWARTFWMRRKRRRRRLATWSIAFPLLCRYGCSRRYPKLVIGLVGVLVKVSYDFSARHQQSSRSSLHMYATLRPTEAKRGQPHIATLVPFNDCHVPALDDLARDRGSGTSDEEEELGADDSGEVEGEDSEDHDSGDSDGDRVRRSGQTGTFSTSYVHRATFPMQAPSTSYARPIAMAESSLTTDNVQGMLLD</sequence>
<dbReference type="OrthoDB" id="1114298at2759"/>
<evidence type="ECO:0008006" key="4">
    <source>
        <dbReference type="Google" id="ProtNLM"/>
    </source>
</evidence>
<evidence type="ECO:0000313" key="2">
    <source>
        <dbReference type="EMBL" id="CAA2972789.1"/>
    </source>
</evidence>